<reference evidence="2 3" key="1">
    <citation type="submission" date="2020-03" db="EMBL/GenBank/DDBJ databases">
        <title>Soil Listeria distribution.</title>
        <authorList>
            <person name="Liao J."/>
            <person name="Wiedmann M."/>
        </authorList>
    </citation>
    <scope>NUCLEOTIDE SEQUENCE [LARGE SCALE GENOMIC DNA]</scope>
    <source>
        <strain evidence="2 3">FSL L7-0020</strain>
    </source>
</reference>
<keyword evidence="1" id="KW-0472">Membrane</keyword>
<keyword evidence="1" id="KW-0812">Transmembrane</keyword>
<dbReference type="RefSeq" id="WP_185639001.1">
    <property type="nucleotide sequence ID" value="NZ_JAATOD010000003.1"/>
</dbReference>
<protein>
    <submittedName>
        <fullName evidence="2">Uncharacterized protein</fullName>
    </submittedName>
</protein>
<evidence type="ECO:0000256" key="1">
    <source>
        <dbReference type="SAM" id="Phobius"/>
    </source>
</evidence>
<gene>
    <name evidence="2" type="ORF">HCX62_10410</name>
</gene>
<evidence type="ECO:0000313" key="2">
    <source>
        <dbReference type="EMBL" id="MBC2330444.1"/>
    </source>
</evidence>
<accession>A0A7X1A2C5</accession>
<organism evidence="2 3">
    <name type="scientific">Listeria swaminathanii</name>
    <dbReference type="NCBI Taxonomy" id="2713501"/>
    <lineage>
        <taxon>Bacteria</taxon>
        <taxon>Bacillati</taxon>
        <taxon>Bacillota</taxon>
        <taxon>Bacilli</taxon>
        <taxon>Bacillales</taxon>
        <taxon>Listeriaceae</taxon>
        <taxon>Listeria</taxon>
    </lineage>
</organism>
<evidence type="ECO:0000313" key="3">
    <source>
        <dbReference type="Proteomes" id="UP000572016"/>
    </source>
</evidence>
<name>A0A7X1A2C5_9LIST</name>
<dbReference type="Proteomes" id="UP000572016">
    <property type="component" value="Unassembled WGS sequence"/>
</dbReference>
<sequence length="61" mass="7132">MKKMKTEKRLIWIQALLVITCIIIYLTTKILITLALAFIALLGVGFQFLRYQNAKKEFDQN</sequence>
<keyword evidence="1" id="KW-1133">Transmembrane helix</keyword>
<proteinExistence type="predicted"/>
<feature type="transmembrane region" description="Helical" evidence="1">
    <location>
        <begin position="32"/>
        <end position="49"/>
    </location>
</feature>
<dbReference type="AlphaFoldDB" id="A0A7X1A2C5"/>
<feature type="transmembrane region" description="Helical" evidence="1">
    <location>
        <begin position="9"/>
        <end position="26"/>
    </location>
</feature>
<dbReference type="EMBL" id="JAATOD010000003">
    <property type="protein sequence ID" value="MBC2330444.1"/>
    <property type="molecule type" value="Genomic_DNA"/>
</dbReference>
<comment type="caution">
    <text evidence="2">The sequence shown here is derived from an EMBL/GenBank/DDBJ whole genome shotgun (WGS) entry which is preliminary data.</text>
</comment>